<sequence length="225" mass="26552">MADWNQELKGLEEGVRRMESQLQSFAAYNKQRLDKLETDHNQLTSMLHSIINKPPKIKLKFHEFDLENLKAWIFRCNNLFDLCQIPEHKKMAYVALNIKGEAYIWYQCYLKDNGVSVTWEKFCVDICQRFGPEPMDVMAKFRSLEQTREMDVEQYLLSFEKVQCDMIDAYPGLQEMFYLSCFIAGLKPEIKTMVDMKNPTSIIDAFKVAKLQEKYLIAIDEKEEE</sequence>
<dbReference type="SMR" id="A0A1J6JCI9"/>
<dbReference type="Proteomes" id="UP000187609">
    <property type="component" value="Unassembled WGS sequence"/>
</dbReference>
<evidence type="ECO:0000313" key="2">
    <source>
        <dbReference type="EMBL" id="OIT07415.1"/>
    </source>
</evidence>
<name>A0A1J6JCI9_NICAT</name>
<dbReference type="EMBL" id="MJEQ01037183">
    <property type="protein sequence ID" value="OIT07415.1"/>
    <property type="molecule type" value="Genomic_DNA"/>
</dbReference>
<dbReference type="Gramene" id="OIT07415">
    <property type="protein sequence ID" value="OIT07415"/>
    <property type="gene ID" value="A4A49_12500"/>
</dbReference>
<reference evidence="2" key="1">
    <citation type="submission" date="2016-11" db="EMBL/GenBank/DDBJ databases">
        <title>The genome of Nicotiana attenuata.</title>
        <authorList>
            <person name="Xu S."/>
            <person name="Brockmoeller T."/>
            <person name="Gaquerel E."/>
            <person name="Navarro A."/>
            <person name="Kuhl H."/>
            <person name="Gase K."/>
            <person name="Ling Z."/>
            <person name="Zhou W."/>
            <person name="Kreitzer C."/>
            <person name="Stanke M."/>
            <person name="Tang H."/>
            <person name="Lyons E."/>
            <person name="Pandey P."/>
            <person name="Pandey S.P."/>
            <person name="Timmermann B."/>
            <person name="Baldwin I.T."/>
        </authorList>
    </citation>
    <scope>NUCLEOTIDE SEQUENCE [LARGE SCALE GENOMIC DNA]</scope>
    <source>
        <strain evidence="2">UT</strain>
    </source>
</reference>
<dbReference type="InterPro" id="IPR045358">
    <property type="entry name" value="Ty3_capsid"/>
</dbReference>
<keyword evidence="3" id="KW-1185">Reference proteome</keyword>
<protein>
    <recommendedName>
        <fullName evidence="1">Ty3 transposon capsid-like protein domain-containing protein</fullName>
    </recommendedName>
</protein>
<dbReference type="Pfam" id="PF19259">
    <property type="entry name" value="Ty3_capsid"/>
    <property type="match status" value="1"/>
</dbReference>
<accession>A0A1J6JCI9</accession>
<organism evidence="2 3">
    <name type="scientific">Nicotiana attenuata</name>
    <name type="common">Coyote tobacco</name>
    <dbReference type="NCBI Taxonomy" id="49451"/>
    <lineage>
        <taxon>Eukaryota</taxon>
        <taxon>Viridiplantae</taxon>
        <taxon>Streptophyta</taxon>
        <taxon>Embryophyta</taxon>
        <taxon>Tracheophyta</taxon>
        <taxon>Spermatophyta</taxon>
        <taxon>Magnoliopsida</taxon>
        <taxon>eudicotyledons</taxon>
        <taxon>Gunneridae</taxon>
        <taxon>Pentapetalae</taxon>
        <taxon>asterids</taxon>
        <taxon>lamiids</taxon>
        <taxon>Solanales</taxon>
        <taxon>Solanaceae</taxon>
        <taxon>Nicotianoideae</taxon>
        <taxon>Nicotianeae</taxon>
        <taxon>Nicotiana</taxon>
    </lineage>
</organism>
<feature type="domain" description="Ty3 transposon capsid-like protein" evidence="1">
    <location>
        <begin position="80"/>
        <end position="213"/>
    </location>
</feature>
<gene>
    <name evidence="2" type="ORF">A4A49_12500</name>
</gene>
<evidence type="ECO:0000313" key="3">
    <source>
        <dbReference type="Proteomes" id="UP000187609"/>
    </source>
</evidence>
<proteinExistence type="predicted"/>
<comment type="caution">
    <text evidence="2">The sequence shown here is derived from an EMBL/GenBank/DDBJ whole genome shotgun (WGS) entry which is preliminary data.</text>
</comment>
<dbReference type="OMA" id="FPRLWIT"/>
<dbReference type="AlphaFoldDB" id="A0A1J6JCI9"/>
<evidence type="ECO:0000259" key="1">
    <source>
        <dbReference type="Pfam" id="PF19259"/>
    </source>
</evidence>